<name>F4PU94_CACFS</name>
<dbReference type="AlphaFoldDB" id="F4PU94"/>
<reference evidence="2" key="1">
    <citation type="journal article" date="2011" name="Genome Res.">
        <title>Phylogeny-wide analysis of social amoeba genomes highlights ancient origins for complex intercellular communication.</title>
        <authorList>
            <person name="Heidel A.J."/>
            <person name="Lawal H.M."/>
            <person name="Felder M."/>
            <person name="Schilde C."/>
            <person name="Helps N.R."/>
            <person name="Tunggal B."/>
            <person name="Rivero F."/>
            <person name="John U."/>
            <person name="Schleicher M."/>
            <person name="Eichinger L."/>
            <person name="Platzer M."/>
            <person name="Noegel A.A."/>
            <person name="Schaap P."/>
            <person name="Gloeckner G."/>
        </authorList>
    </citation>
    <scope>NUCLEOTIDE SEQUENCE [LARGE SCALE GENOMIC DNA]</scope>
    <source>
        <strain evidence="2">SH3</strain>
    </source>
</reference>
<dbReference type="KEGG" id="dfa:DFA_01695"/>
<dbReference type="RefSeq" id="XP_004359659.1">
    <property type="nucleotide sequence ID" value="XM_004359602.1"/>
</dbReference>
<sequence length="79" mass="8587">MKIEKPLSLGIEEEEGGYSISQLADSAKGSKKTGGKKIRSFKIFNLLIMSNGGDVNDVVVVVVDVVYCTVHDVTKDEQQ</sequence>
<dbReference type="EMBL" id="GL883010">
    <property type="protein sequence ID" value="EGG21809.1"/>
    <property type="molecule type" value="Genomic_DNA"/>
</dbReference>
<organism evidence="1 2">
    <name type="scientific">Cavenderia fasciculata</name>
    <name type="common">Slime mold</name>
    <name type="synonym">Dictyostelium fasciculatum</name>
    <dbReference type="NCBI Taxonomy" id="261658"/>
    <lineage>
        <taxon>Eukaryota</taxon>
        <taxon>Amoebozoa</taxon>
        <taxon>Evosea</taxon>
        <taxon>Eumycetozoa</taxon>
        <taxon>Dictyostelia</taxon>
        <taxon>Acytosteliales</taxon>
        <taxon>Cavenderiaceae</taxon>
        <taxon>Cavenderia</taxon>
    </lineage>
</organism>
<keyword evidence="2" id="KW-1185">Reference proteome</keyword>
<evidence type="ECO:0000313" key="1">
    <source>
        <dbReference type="EMBL" id="EGG21809.1"/>
    </source>
</evidence>
<proteinExistence type="predicted"/>
<dbReference type="Proteomes" id="UP000007797">
    <property type="component" value="Unassembled WGS sequence"/>
</dbReference>
<accession>F4PU94</accession>
<evidence type="ECO:0000313" key="2">
    <source>
        <dbReference type="Proteomes" id="UP000007797"/>
    </source>
</evidence>
<dbReference type="GeneID" id="14873458"/>
<protein>
    <submittedName>
        <fullName evidence="1">Uncharacterized protein</fullName>
    </submittedName>
</protein>
<gene>
    <name evidence="1" type="ORF">DFA_01695</name>
</gene>